<dbReference type="CTD" id="55599"/>
<dbReference type="Gene3D" id="3.30.70.330">
    <property type="match status" value="2"/>
</dbReference>
<dbReference type="PANTHER" id="PTHR16105">
    <property type="entry name" value="RNA-BINDING REGION-CONTAINING PROTEIN 3"/>
    <property type="match status" value="1"/>
</dbReference>
<evidence type="ECO:0000256" key="6">
    <source>
        <dbReference type="ARBA" id="ARBA00025101"/>
    </source>
</evidence>
<feature type="compositionally biased region" description="Low complexity" evidence="10">
    <location>
        <begin position="419"/>
        <end position="431"/>
    </location>
</feature>
<keyword evidence="3" id="KW-0677">Repeat</keyword>
<dbReference type="InterPro" id="IPR045164">
    <property type="entry name" value="RBM41/RNPC3"/>
</dbReference>
<dbReference type="Gene3D" id="1.10.8.810">
    <property type="entry name" value="Daxx helical bundle domain"/>
    <property type="match status" value="1"/>
</dbReference>
<evidence type="ECO:0000313" key="12">
    <source>
        <dbReference type="Proteomes" id="UP000504623"/>
    </source>
</evidence>
<dbReference type="PANTHER" id="PTHR16105:SF0">
    <property type="entry name" value="RNA-BINDING REGION-CONTAINING PROTEIN 3"/>
    <property type="match status" value="1"/>
</dbReference>
<evidence type="ECO:0000256" key="8">
    <source>
        <dbReference type="ARBA" id="ARBA00030578"/>
    </source>
</evidence>
<dbReference type="InterPro" id="IPR000504">
    <property type="entry name" value="RRM_dom"/>
</dbReference>
<dbReference type="InterPro" id="IPR031333">
    <property type="entry name" value="Daxx_N"/>
</dbReference>
<dbReference type="GO" id="GO:0030626">
    <property type="term" value="F:U12 snRNA binding"/>
    <property type="evidence" value="ECO:0007669"/>
    <property type="project" value="TreeGrafter"/>
</dbReference>
<dbReference type="Pfam" id="PF03344">
    <property type="entry name" value="Daxx"/>
    <property type="match status" value="1"/>
</dbReference>
<proteinExistence type="predicted"/>
<dbReference type="InterPro" id="IPR012677">
    <property type="entry name" value="Nucleotide-bd_a/b_plait_sf"/>
</dbReference>
<accession>A0A9B0T436</accession>
<name>A0A9B0T436_CHRAS</name>
<feature type="domain" description="RRM" evidence="11">
    <location>
        <begin position="27"/>
        <end position="102"/>
    </location>
</feature>
<feature type="region of interest" description="Disordered" evidence="10">
    <location>
        <begin position="627"/>
        <end position="649"/>
    </location>
</feature>
<comment type="subunit">
    <text evidence="7">Component of the U11/U12 snRNPs that are part of the U12-type spliceosome. Found in a complex with m(7)G-capped U12 snRNA. Interacts with PDCD7.</text>
</comment>
<sequence>MAAPEQQLPKSRGCPSSSSLSPPRGDRTLLVRHLPAELTAEEKEDLLKYFGAQSVRVLSDKGRLKHTAFATFPNEKAAIKALTRLHQLKLLGHTLVVEFAKEQDQVRSLSPSNTEKKKRSDDSVEDDKEKKELGCLTIENGIAPNHGLTFPLNSCLKYMYPPPSSTILANIVNALASVPKFYVQVLHLMNKMNLPTPFGPITARPPLYEDYMPLHAPLPPGSPQPPEEPPLPDEDEELSSKESEYESSDDEDRQRMNKLMELANLQPKRPKTIKQRHVRKKRRIKDMLNTPSSASHSNLHPVLLPSDVFDQPQPVGNKKIEFHISTGMPATFKKDLENEQNYEEQNYDLPDTEVDASNVGFGKIFPTPNLNISEEIKEDSDEMPSEFISRKELKKGKISREDEAAAQPGPSHPPPNPTSPQAEAPGSLEVSGAGGSSSSGGKKCYRLENEKLFEEFLELCKMQTADHPEVDPFLYNREQRVHCLFWLQWRSAAFSRVLSQEWPTTSKAETDEERDDEEVMEATDSEEEEDLEQKQECQGASDEEQEEAEELLTLSSTDAESSGEQLSLKEESPVSQLFELDIEVLPVETTASPKERDISSTRKQMEVSLSTVLENGAAIVTSASFSGGVSSHTWGDSSPPRQETSEGEGHRIWRQLHGKARAVHEKNGKIICTLPSPPSPLASITPVADSLTRLDSPSHVLVTSSLYSPSPAMFKPFFVPVHSRFDIRLMKEGRMKGQAFIGLPNEKAATKALKEANGYVLFGKPMVVQFARSARPKQDSKEGKRKC</sequence>
<dbReference type="SMART" id="SM00360">
    <property type="entry name" value="RRM"/>
    <property type="match status" value="2"/>
</dbReference>
<keyword evidence="5" id="KW-0539">Nucleus</keyword>
<dbReference type="Pfam" id="PF00076">
    <property type="entry name" value="RRM_1"/>
    <property type="match status" value="1"/>
</dbReference>
<protein>
    <recommendedName>
        <fullName evidence="2">RNA-binding region-containing protein 3</fullName>
    </recommendedName>
    <alternativeName>
        <fullName evidence="8">RNA-binding motif protein 40</fullName>
    </alternativeName>
</protein>
<dbReference type="InterPro" id="IPR038298">
    <property type="entry name" value="Daxx_N_sf"/>
</dbReference>
<feature type="region of interest" description="Disordered" evidence="10">
    <location>
        <begin position="106"/>
        <end position="129"/>
    </location>
</feature>
<dbReference type="GO" id="GO:0005689">
    <property type="term" value="C:U12-type spliceosomal complex"/>
    <property type="evidence" value="ECO:0007669"/>
    <property type="project" value="TreeGrafter"/>
</dbReference>
<feature type="region of interest" description="Disordered" evidence="10">
    <location>
        <begin position="212"/>
        <end position="253"/>
    </location>
</feature>
<keyword evidence="4 9" id="KW-0694">RNA-binding</keyword>
<dbReference type="PROSITE" id="PS50102">
    <property type="entry name" value="RRM"/>
    <property type="match status" value="2"/>
</dbReference>
<comment type="subcellular location">
    <subcellularLocation>
        <location evidence="1">Nucleus</location>
    </subcellularLocation>
</comment>
<evidence type="ECO:0000256" key="2">
    <source>
        <dbReference type="ARBA" id="ARBA00020364"/>
    </source>
</evidence>
<dbReference type="Proteomes" id="UP000504623">
    <property type="component" value="Unplaced"/>
</dbReference>
<evidence type="ECO:0000256" key="10">
    <source>
        <dbReference type="SAM" id="MobiDB-lite"/>
    </source>
</evidence>
<feature type="compositionally biased region" description="Acidic residues" evidence="10">
    <location>
        <begin position="541"/>
        <end position="550"/>
    </location>
</feature>
<organism evidence="12 13">
    <name type="scientific">Chrysochloris asiatica</name>
    <name type="common">Cape golden mole</name>
    <dbReference type="NCBI Taxonomy" id="185453"/>
    <lineage>
        <taxon>Eukaryota</taxon>
        <taxon>Metazoa</taxon>
        <taxon>Chordata</taxon>
        <taxon>Craniata</taxon>
        <taxon>Vertebrata</taxon>
        <taxon>Euteleostomi</taxon>
        <taxon>Mammalia</taxon>
        <taxon>Eutheria</taxon>
        <taxon>Afrotheria</taxon>
        <taxon>Chrysochloridae</taxon>
        <taxon>Chrysochlorinae</taxon>
        <taxon>Chrysochloris</taxon>
    </lineage>
</organism>
<reference evidence="13" key="1">
    <citation type="submission" date="2025-08" db="UniProtKB">
        <authorList>
            <consortium name="RefSeq"/>
        </authorList>
    </citation>
    <scope>IDENTIFICATION</scope>
    <source>
        <tissue evidence="13">Spleen</tissue>
    </source>
</reference>
<feature type="compositionally biased region" description="Acidic residues" evidence="10">
    <location>
        <begin position="510"/>
        <end position="531"/>
    </location>
</feature>
<feature type="compositionally biased region" description="Basic and acidic residues" evidence="10">
    <location>
        <begin position="114"/>
        <end position="129"/>
    </location>
</feature>
<evidence type="ECO:0000259" key="11">
    <source>
        <dbReference type="PROSITE" id="PS50102"/>
    </source>
</evidence>
<evidence type="ECO:0000256" key="9">
    <source>
        <dbReference type="PROSITE-ProRule" id="PRU00176"/>
    </source>
</evidence>
<dbReference type="OrthoDB" id="277802at2759"/>
<comment type="function">
    <text evidence="6">Participates in pre-mRNA U12-dependent splicing, performed by the minor spliceosome which removes U12-type introns. U12-type introns comprises less than 1% of all non-coding sequences. Binds to the 3'-stem-loop of m(7)G-capped U12 snRNA.</text>
</comment>
<dbReference type="AlphaFoldDB" id="A0A9B0T436"/>
<feature type="compositionally biased region" description="Polar residues" evidence="10">
    <location>
        <begin position="627"/>
        <end position="642"/>
    </location>
</feature>
<feature type="compositionally biased region" description="Low complexity" evidence="10">
    <location>
        <begin position="8"/>
        <end position="23"/>
    </location>
</feature>
<dbReference type="RefSeq" id="XP_006831102.1">
    <property type="nucleotide sequence ID" value="XM_006831039.1"/>
</dbReference>
<dbReference type="InterPro" id="IPR034147">
    <property type="entry name" value="RBM40_RRM1"/>
</dbReference>
<evidence type="ECO:0000256" key="3">
    <source>
        <dbReference type="ARBA" id="ARBA00022737"/>
    </source>
</evidence>
<dbReference type="GeneID" id="102829738"/>
<evidence type="ECO:0000313" key="13">
    <source>
        <dbReference type="RefSeq" id="XP_006831102.1"/>
    </source>
</evidence>
<dbReference type="FunFam" id="3.30.70.330:FF:000289">
    <property type="entry name" value="RNA-binding protein 40 isoform X1"/>
    <property type="match status" value="1"/>
</dbReference>
<feature type="region of interest" description="Disordered" evidence="10">
    <location>
        <begin position="500"/>
        <end position="572"/>
    </location>
</feature>
<dbReference type="SUPFAM" id="SSF54928">
    <property type="entry name" value="RNA-binding domain, RBD"/>
    <property type="match status" value="2"/>
</dbReference>
<feature type="region of interest" description="Disordered" evidence="10">
    <location>
        <begin position="374"/>
        <end position="441"/>
    </location>
</feature>
<dbReference type="InterPro" id="IPR035979">
    <property type="entry name" value="RBD_domain_sf"/>
</dbReference>
<feature type="compositionally biased region" description="Pro residues" evidence="10">
    <location>
        <begin position="216"/>
        <end position="229"/>
    </location>
</feature>
<gene>
    <name evidence="13" type="primary">RNPC3</name>
</gene>
<keyword evidence="12" id="KW-1185">Reference proteome</keyword>
<evidence type="ECO:0000256" key="4">
    <source>
        <dbReference type="ARBA" id="ARBA00022884"/>
    </source>
</evidence>
<evidence type="ECO:0000256" key="7">
    <source>
        <dbReference type="ARBA" id="ARBA00025983"/>
    </source>
</evidence>
<feature type="region of interest" description="Disordered" evidence="10">
    <location>
        <begin position="1"/>
        <end position="26"/>
    </location>
</feature>
<dbReference type="CDD" id="cd12238">
    <property type="entry name" value="RRM1_RBM40_like"/>
    <property type="match status" value="1"/>
</dbReference>
<dbReference type="Gene3D" id="6.10.250.610">
    <property type="match status" value="1"/>
</dbReference>
<feature type="domain" description="RRM" evidence="11">
    <location>
        <begin position="698"/>
        <end position="773"/>
    </location>
</feature>
<dbReference type="GO" id="GO:0000398">
    <property type="term" value="P:mRNA splicing, via spliceosome"/>
    <property type="evidence" value="ECO:0007669"/>
    <property type="project" value="TreeGrafter"/>
</dbReference>
<evidence type="ECO:0000256" key="5">
    <source>
        <dbReference type="ARBA" id="ARBA00023242"/>
    </source>
</evidence>
<evidence type="ECO:0000256" key="1">
    <source>
        <dbReference type="ARBA" id="ARBA00004123"/>
    </source>
</evidence>
<dbReference type="GO" id="GO:0097157">
    <property type="term" value="F:pre-mRNA intronic binding"/>
    <property type="evidence" value="ECO:0007669"/>
    <property type="project" value="TreeGrafter"/>
</dbReference>